<feature type="region of interest" description="Disordered" evidence="1">
    <location>
        <begin position="150"/>
        <end position="170"/>
    </location>
</feature>
<sequence>MAQDQDALHKVGRGGAGNYHPTSAPSPATCKPPAPEPAIVAAPDAPGPLRGGRGGAGNFVDPGESAREVGAAVLAANRSRRQQGRGGRGRAMGGRGGAGNWAGRSVAHYGGDRDDDDDDEYDYVDYEWDEVHGPHAQKVEALERKVKEVVDKGLRMPDKVHHGRDRSGHE</sequence>
<dbReference type="AlphaFoldDB" id="A0A8H4V811"/>
<name>A0A8H4V811_9HYPO</name>
<proteinExistence type="predicted"/>
<feature type="compositionally biased region" description="Low complexity" evidence="1">
    <location>
        <begin position="37"/>
        <end position="48"/>
    </location>
</feature>
<gene>
    <name evidence="2" type="ORF">G6O67_003173</name>
</gene>
<feature type="compositionally biased region" description="Gly residues" evidence="1">
    <location>
        <begin position="84"/>
        <end position="100"/>
    </location>
</feature>
<dbReference type="Pfam" id="PF12223">
    <property type="entry name" value="DUF3602"/>
    <property type="match status" value="1"/>
</dbReference>
<accession>A0A8H4V811</accession>
<keyword evidence="3" id="KW-1185">Reference proteome</keyword>
<reference evidence="2 3" key="1">
    <citation type="journal article" date="2020" name="Genome Biol. Evol.">
        <title>A new high-quality draft genome assembly of the Chinese cordyceps Ophiocordyceps sinensis.</title>
        <authorList>
            <person name="Shu R."/>
            <person name="Zhang J."/>
            <person name="Meng Q."/>
            <person name="Zhang H."/>
            <person name="Zhou G."/>
            <person name="Li M."/>
            <person name="Wu P."/>
            <person name="Zhao Y."/>
            <person name="Chen C."/>
            <person name="Qin Q."/>
        </authorList>
    </citation>
    <scope>NUCLEOTIDE SEQUENCE [LARGE SCALE GENOMIC DNA]</scope>
    <source>
        <strain evidence="2 3">IOZ07</strain>
    </source>
</reference>
<evidence type="ECO:0000313" key="2">
    <source>
        <dbReference type="EMBL" id="KAF4511367.1"/>
    </source>
</evidence>
<feature type="region of interest" description="Disordered" evidence="1">
    <location>
        <begin position="1"/>
        <end position="121"/>
    </location>
</feature>
<comment type="caution">
    <text evidence="2">The sequence shown here is derived from an EMBL/GenBank/DDBJ whole genome shotgun (WGS) entry which is preliminary data.</text>
</comment>
<evidence type="ECO:0000256" key="1">
    <source>
        <dbReference type="SAM" id="MobiDB-lite"/>
    </source>
</evidence>
<dbReference type="Proteomes" id="UP000557566">
    <property type="component" value="Unassembled WGS sequence"/>
</dbReference>
<organism evidence="2 3">
    <name type="scientific">Ophiocordyceps sinensis</name>
    <dbReference type="NCBI Taxonomy" id="72228"/>
    <lineage>
        <taxon>Eukaryota</taxon>
        <taxon>Fungi</taxon>
        <taxon>Dikarya</taxon>
        <taxon>Ascomycota</taxon>
        <taxon>Pezizomycotina</taxon>
        <taxon>Sordariomycetes</taxon>
        <taxon>Hypocreomycetidae</taxon>
        <taxon>Hypocreales</taxon>
        <taxon>Ophiocordycipitaceae</taxon>
        <taxon>Ophiocordyceps</taxon>
    </lineage>
</organism>
<protein>
    <submittedName>
        <fullName evidence="2">Uncharacterized protein</fullName>
    </submittedName>
</protein>
<dbReference type="EMBL" id="JAAVMX010000003">
    <property type="protein sequence ID" value="KAF4511367.1"/>
    <property type="molecule type" value="Genomic_DNA"/>
</dbReference>
<dbReference type="OrthoDB" id="4928212at2759"/>
<dbReference type="InterPro" id="IPR022024">
    <property type="entry name" value="DUF3602"/>
</dbReference>
<evidence type="ECO:0000313" key="3">
    <source>
        <dbReference type="Proteomes" id="UP000557566"/>
    </source>
</evidence>